<dbReference type="RefSeq" id="WP_059038566.1">
    <property type="nucleotide sequence ID" value="NZ_JAADZU010000003.1"/>
</dbReference>
<dbReference type="GO" id="GO:0016887">
    <property type="term" value="F:ATP hydrolysis activity"/>
    <property type="evidence" value="ECO:0007669"/>
    <property type="project" value="InterPro"/>
</dbReference>
<dbReference type="GO" id="GO:0055085">
    <property type="term" value="P:transmembrane transport"/>
    <property type="evidence" value="ECO:0007669"/>
    <property type="project" value="UniProtKB-ARBA"/>
</dbReference>
<keyword evidence="2" id="KW-0813">Transport</keyword>
<name>A0A7K3LJE6_9ACTN</name>
<dbReference type="GO" id="GO:0005524">
    <property type="term" value="F:ATP binding"/>
    <property type="evidence" value="ECO:0007669"/>
    <property type="project" value="UniProtKB-KW"/>
</dbReference>
<keyword evidence="4 6" id="KW-0067">ATP-binding</keyword>
<dbReference type="CDD" id="cd03257">
    <property type="entry name" value="ABC_NikE_OppD_transporters"/>
    <property type="match status" value="1"/>
</dbReference>
<evidence type="ECO:0000313" key="7">
    <source>
        <dbReference type="Proteomes" id="UP000466307"/>
    </source>
</evidence>
<dbReference type="Proteomes" id="UP000466307">
    <property type="component" value="Unassembled WGS sequence"/>
</dbReference>
<feature type="domain" description="ABC transporter" evidence="5">
    <location>
        <begin position="255"/>
        <end position="475"/>
    </location>
</feature>
<evidence type="ECO:0000256" key="1">
    <source>
        <dbReference type="ARBA" id="ARBA00005417"/>
    </source>
</evidence>
<reference evidence="6 7" key="1">
    <citation type="submission" date="2020-01" db="EMBL/GenBank/DDBJ databases">
        <title>Investigation of new actinobacteria for the biodesulphurisation of diesel fuel.</title>
        <authorList>
            <person name="Athi Narayanan S.M."/>
        </authorList>
    </citation>
    <scope>NUCLEOTIDE SEQUENCE [LARGE SCALE GENOMIC DNA]</scope>
    <source>
        <strain evidence="6 7">213E</strain>
    </source>
</reference>
<dbReference type="Gene3D" id="3.40.50.300">
    <property type="entry name" value="P-loop containing nucleotide triphosphate hydrolases"/>
    <property type="match status" value="2"/>
</dbReference>
<dbReference type="InterPro" id="IPR050319">
    <property type="entry name" value="ABC_transp_ATP-bind"/>
</dbReference>
<proteinExistence type="inferred from homology"/>
<feature type="domain" description="ABC transporter" evidence="5">
    <location>
        <begin position="6"/>
        <end position="245"/>
    </location>
</feature>
<dbReference type="InterPro" id="IPR003439">
    <property type="entry name" value="ABC_transporter-like_ATP-bd"/>
</dbReference>
<dbReference type="SUPFAM" id="SSF52540">
    <property type="entry name" value="P-loop containing nucleoside triphosphate hydrolases"/>
    <property type="match status" value="2"/>
</dbReference>
<dbReference type="PROSITE" id="PS00211">
    <property type="entry name" value="ABC_TRANSPORTER_1"/>
    <property type="match status" value="2"/>
</dbReference>
<organism evidence="6 7">
    <name type="scientific">Gordonia desulfuricans</name>
    <dbReference type="NCBI Taxonomy" id="89051"/>
    <lineage>
        <taxon>Bacteria</taxon>
        <taxon>Bacillati</taxon>
        <taxon>Actinomycetota</taxon>
        <taxon>Actinomycetes</taxon>
        <taxon>Mycobacteriales</taxon>
        <taxon>Gordoniaceae</taxon>
        <taxon>Gordonia</taxon>
    </lineage>
</organism>
<dbReference type="InterPro" id="IPR003593">
    <property type="entry name" value="AAA+_ATPase"/>
</dbReference>
<dbReference type="Pfam" id="PF00005">
    <property type="entry name" value="ABC_tran"/>
    <property type="match status" value="2"/>
</dbReference>
<sequence>MTRPHVVVDDLTVTTSDGLHTLLTHGALTLRPGKITAISGESGSGKTTLMQAVLGHLPPGARLGAGSVRVLGHDVLRLPPDELRALRREHLAFVGQDPGSALNPTMRVRTLLGELADDTAHRDPGWALDRVGLPASMTGRRPGELSGGQQRRVALARALVRGVDVLLVDEPFAGLDARVRDGIVELLRELADEEGLAIGVSGHQAATLDALADEHVVVGPAVPVSYTPAPCTATPAGRGASGGRIPGDTGDSVILAGAGIRLVRGGQPVLDGADIALRRGRSTAVVGASGAGKTSLARVPAGLESPATGTLHLDGDRINLRGSRRRRDVRRAIQLVPQNPMSTLNPARTVAETLARPLQRSGVGDGGRRTQVIDELLESVGLTGEHRTRYPHELSGGQRQRVSVARALAHRPEVLICDEVTSALDEATAASIMELLRDVMDERRIAVMVISHDLDLVRRFCDSTLTLTAGRLVET</sequence>
<dbReference type="PROSITE" id="PS50893">
    <property type="entry name" value="ABC_TRANSPORTER_2"/>
    <property type="match status" value="2"/>
</dbReference>
<keyword evidence="3" id="KW-0547">Nucleotide-binding</keyword>
<gene>
    <name evidence="6" type="ORF">GYA93_01645</name>
</gene>
<dbReference type="PANTHER" id="PTHR43776:SF7">
    <property type="entry name" value="D,D-DIPEPTIDE TRANSPORT ATP-BINDING PROTEIN DDPF-RELATED"/>
    <property type="match status" value="1"/>
</dbReference>
<evidence type="ECO:0000256" key="3">
    <source>
        <dbReference type="ARBA" id="ARBA00022741"/>
    </source>
</evidence>
<dbReference type="PANTHER" id="PTHR43776">
    <property type="entry name" value="TRANSPORT ATP-BINDING PROTEIN"/>
    <property type="match status" value="1"/>
</dbReference>
<evidence type="ECO:0000259" key="5">
    <source>
        <dbReference type="PROSITE" id="PS50893"/>
    </source>
</evidence>
<comment type="similarity">
    <text evidence="1">Belongs to the ABC transporter superfamily.</text>
</comment>
<dbReference type="EMBL" id="JAADZU010000003">
    <property type="protein sequence ID" value="NDK88293.1"/>
    <property type="molecule type" value="Genomic_DNA"/>
</dbReference>
<comment type="caution">
    <text evidence="6">The sequence shown here is derived from an EMBL/GenBank/DDBJ whole genome shotgun (WGS) entry which is preliminary data.</text>
</comment>
<keyword evidence="7" id="KW-1185">Reference proteome</keyword>
<dbReference type="SMART" id="SM00382">
    <property type="entry name" value="AAA"/>
    <property type="match status" value="2"/>
</dbReference>
<accession>A0A7K3LJE6</accession>
<dbReference type="InterPro" id="IPR027417">
    <property type="entry name" value="P-loop_NTPase"/>
</dbReference>
<protein>
    <submittedName>
        <fullName evidence="6">ABC transporter ATP-binding protein</fullName>
    </submittedName>
</protein>
<evidence type="ECO:0000256" key="4">
    <source>
        <dbReference type="ARBA" id="ARBA00022840"/>
    </source>
</evidence>
<evidence type="ECO:0000313" key="6">
    <source>
        <dbReference type="EMBL" id="NDK88293.1"/>
    </source>
</evidence>
<dbReference type="AlphaFoldDB" id="A0A7K3LJE6"/>
<evidence type="ECO:0000256" key="2">
    <source>
        <dbReference type="ARBA" id="ARBA00022448"/>
    </source>
</evidence>
<dbReference type="InterPro" id="IPR017871">
    <property type="entry name" value="ABC_transporter-like_CS"/>
</dbReference>